<feature type="binding site" evidence="7">
    <location>
        <position position="120"/>
    </location>
    <ligand>
        <name>substrate</name>
    </ligand>
</feature>
<feature type="domain" description="Glycoside hydrolase family 42 N-terminal" evidence="9">
    <location>
        <begin position="18"/>
        <end position="391"/>
    </location>
</feature>
<evidence type="ECO:0000256" key="1">
    <source>
        <dbReference type="ARBA" id="ARBA00001412"/>
    </source>
</evidence>
<evidence type="ECO:0000256" key="4">
    <source>
        <dbReference type="ARBA" id="ARBA00022801"/>
    </source>
</evidence>
<gene>
    <name evidence="12" type="ORF">HD592_000165</name>
</gene>
<feature type="active site" description="Proton donor" evidence="6">
    <location>
        <position position="159"/>
    </location>
</feature>
<sequence length="749" mass="79865">MSRGPRSVRFTTPAYGGDWNPEQWFADADADAILDEDIAKMREAGVTLVTLGVFSWSRLEPEEGRYELDWLEGILDRLHAAGIGVDLATGTASPPVWMALNHPESLPVDARGVRLGFGSRQQYSPNSTAYRTAALALVDRLADRFGDHPALVLWHVGNEFACHVRECFSEESKEAFRAWLEARYSSIEALNRAWGTDFWSQRYTSFAQVSPPSAMPSFPNPSQVLDWRRFTDDSFRSLFEAEAAVIRAHSTRPITTNFMGAFPVLDYRKWAECVDVVADDSYPDPADPLAAHEIAFAGDLMRGLGGGAPWILMEQAPGAIQWRSRNSPKRPGQFLLWSLSRLAHGADAVLQFQWRQSRAGAETFHSGMIPHAGAVSRTWDEVLETGRALSRLGPVVGARTEAGIAIVVDWESEWARAASIGPTEEPAEPLFALARHWHRTAWEAGYQVDLVGPEADLSGYSLVIVPGVFIDRPALTDALAAAAQGGAQVLVVGPSGVVDESAHAILGGYLGSARGLLGVAVADHAALTGPVRGDFDSPSGPASAVSRITRAVGAPAACTSIGLRICSEDLADRLSALAGPDARARCGMWAEELVGYGRSDAGAENGGCGDAGGEARAFTRADGLPPDVDAVAVFDESEGGADLAGMPALTRRMFASGGAAWYLACHLDDVTARALFDLLAGRAGAAPVMVGLPDGVEACRRGDFLFLLNHSDASVRVRGVRGTELLSGRSVEDGIEVSPRSGVVVAAPA</sequence>
<comment type="similarity">
    <text evidence="2">Belongs to the glycosyl hydrolase 42 family.</text>
</comment>
<feature type="domain" description="Beta-galactosidase C-terminal" evidence="11">
    <location>
        <begin position="695"/>
        <end position="741"/>
    </location>
</feature>
<comment type="caution">
    <text evidence="12">The sequence shown here is derived from an EMBL/GenBank/DDBJ whole genome shotgun (WGS) entry which is preliminary data.</text>
</comment>
<protein>
    <recommendedName>
        <fullName evidence="3">beta-galactosidase</fullName>
        <ecNumber evidence="3">3.2.1.23</ecNumber>
    </recommendedName>
</protein>
<evidence type="ECO:0000259" key="10">
    <source>
        <dbReference type="Pfam" id="PF08532"/>
    </source>
</evidence>
<evidence type="ECO:0000256" key="8">
    <source>
        <dbReference type="PIRSR" id="PIRSR001084-3"/>
    </source>
</evidence>
<reference evidence="12" key="1">
    <citation type="submission" date="2020-08" db="EMBL/GenBank/DDBJ databases">
        <title>Sequencing the genomes of 1000 actinobacteria strains.</title>
        <authorList>
            <person name="Klenk H.-P."/>
        </authorList>
    </citation>
    <scope>NUCLEOTIDE SEQUENCE</scope>
    <source>
        <strain evidence="12">DSM 10695</strain>
    </source>
</reference>
<feature type="binding site" evidence="7">
    <location>
        <position position="322"/>
    </location>
    <ligand>
        <name>substrate</name>
    </ligand>
</feature>
<feature type="domain" description="Beta-galactosidase trimerisation" evidence="10">
    <location>
        <begin position="402"/>
        <end position="533"/>
    </location>
</feature>
<dbReference type="Gene3D" id="2.60.40.1180">
    <property type="entry name" value="Golgi alpha-mannosidase II"/>
    <property type="match status" value="1"/>
</dbReference>
<evidence type="ECO:0000256" key="2">
    <source>
        <dbReference type="ARBA" id="ARBA00005940"/>
    </source>
</evidence>
<dbReference type="InterPro" id="IPR017853">
    <property type="entry name" value="GH"/>
</dbReference>
<dbReference type="AlphaFoldDB" id="A0A923E2Z4"/>
<keyword evidence="13" id="KW-1185">Reference proteome</keyword>
<dbReference type="PIRSF" id="PIRSF001084">
    <property type="entry name" value="B-galactosidase"/>
    <property type="match status" value="1"/>
</dbReference>
<dbReference type="InterPro" id="IPR029062">
    <property type="entry name" value="Class_I_gatase-like"/>
</dbReference>
<evidence type="ECO:0000313" key="13">
    <source>
        <dbReference type="Proteomes" id="UP000617426"/>
    </source>
</evidence>
<evidence type="ECO:0000259" key="11">
    <source>
        <dbReference type="Pfam" id="PF08533"/>
    </source>
</evidence>
<feature type="active site" description="Nucleophile" evidence="6">
    <location>
        <position position="314"/>
    </location>
</feature>
<dbReference type="PANTHER" id="PTHR36447">
    <property type="entry name" value="BETA-GALACTOSIDASE GANA"/>
    <property type="match status" value="1"/>
</dbReference>
<evidence type="ECO:0000256" key="3">
    <source>
        <dbReference type="ARBA" id="ARBA00012756"/>
    </source>
</evidence>
<keyword evidence="8" id="KW-0479">Metal-binding</keyword>
<dbReference type="Gene3D" id="3.40.50.880">
    <property type="match status" value="2"/>
</dbReference>
<dbReference type="PANTHER" id="PTHR36447:SF1">
    <property type="entry name" value="BETA-GALACTOSIDASE GANA"/>
    <property type="match status" value="1"/>
</dbReference>
<dbReference type="InterPro" id="IPR013529">
    <property type="entry name" value="Glyco_hydro_42_N"/>
</dbReference>
<dbReference type="GO" id="GO:0046872">
    <property type="term" value="F:metal ion binding"/>
    <property type="evidence" value="ECO:0007669"/>
    <property type="project" value="UniProtKB-KW"/>
</dbReference>
<dbReference type="SUPFAM" id="SSF51445">
    <property type="entry name" value="(Trans)glycosidases"/>
    <property type="match status" value="1"/>
</dbReference>
<name>A0A923E2Z4_9ACTO</name>
<dbReference type="Gene3D" id="3.20.20.80">
    <property type="entry name" value="Glycosidases"/>
    <property type="match status" value="1"/>
</dbReference>
<keyword evidence="4 12" id="KW-0378">Hydrolase</keyword>
<dbReference type="Pfam" id="PF08533">
    <property type="entry name" value="Glyco_hydro_42C"/>
    <property type="match status" value="1"/>
</dbReference>
<evidence type="ECO:0000259" key="9">
    <source>
        <dbReference type="Pfam" id="PF02449"/>
    </source>
</evidence>
<dbReference type="EC" id="3.2.1.23" evidence="3"/>
<evidence type="ECO:0000256" key="5">
    <source>
        <dbReference type="ARBA" id="ARBA00023295"/>
    </source>
</evidence>
<keyword evidence="5 12" id="KW-0326">Glycosidase</keyword>
<dbReference type="InterPro" id="IPR003476">
    <property type="entry name" value="Glyco_hydro_42"/>
</dbReference>
<proteinExistence type="inferred from homology"/>
<evidence type="ECO:0000256" key="6">
    <source>
        <dbReference type="PIRSR" id="PIRSR001084-1"/>
    </source>
</evidence>
<dbReference type="EMBL" id="JACHMK010000001">
    <property type="protein sequence ID" value="MBB6333600.1"/>
    <property type="molecule type" value="Genomic_DNA"/>
</dbReference>
<dbReference type="InterPro" id="IPR013738">
    <property type="entry name" value="Beta_galactosidase_Trimer"/>
</dbReference>
<dbReference type="GO" id="GO:0009341">
    <property type="term" value="C:beta-galactosidase complex"/>
    <property type="evidence" value="ECO:0007669"/>
    <property type="project" value="InterPro"/>
</dbReference>
<evidence type="ECO:0000313" key="12">
    <source>
        <dbReference type="EMBL" id="MBB6333600.1"/>
    </source>
</evidence>
<feature type="binding site" evidence="7">
    <location>
        <position position="158"/>
    </location>
    <ligand>
        <name>substrate</name>
    </ligand>
</feature>
<feature type="binding site" evidence="8">
    <location>
        <position position="167"/>
    </location>
    <ligand>
        <name>Zn(2+)</name>
        <dbReference type="ChEBI" id="CHEBI:29105"/>
    </ligand>
</feature>
<dbReference type="InterPro" id="IPR013739">
    <property type="entry name" value="Beta_galactosidase_C"/>
</dbReference>
<dbReference type="SUPFAM" id="SSF52317">
    <property type="entry name" value="Class I glutamine amidotransferase-like"/>
    <property type="match status" value="1"/>
</dbReference>
<dbReference type="Pfam" id="PF08532">
    <property type="entry name" value="Glyco_hydro_42M"/>
    <property type="match status" value="1"/>
</dbReference>
<accession>A0A923E2Z4</accession>
<organism evidence="12 13">
    <name type="scientific">Schaalia hyovaginalis</name>
    <dbReference type="NCBI Taxonomy" id="29316"/>
    <lineage>
        <taxon>Bacteria</taxon>
        <taxon>Bacillati</taxon>
        <taxon>Actinomycetota</taxon>
        <taxon>Actinomycetes</taxon>
        <taxon>Actinomycetales</taxon>
        <taxon>Actinomycetaceae</taxon>
        <taxon>Schaalia</taxon>
    </lineage>
</organism>
<dbReference type="RefSeq" id="WP_184451298.1">
    <property type="nucleotide sequence ID" value="NZ_JACHMK010000001.1"/>
</dbReference>
<keyword evidence="8" id="KW-0862">Zinc</keyword>
<comment type="catalytic activity">
    <reaction evidence="1">
        <text>Hydrolysis of terminal non-reducing beta-D-galactose residues in beta-D-galactosides.</text>
        <dbReference type="EC" id="3.2.1.23"/>
    </reaction>
</comment>
<dbReference type="InterPro" id="IPR013780">
    <property type="entry name" value="Glyco_hydro_b"/>
</dbReference>
<dbReference type="GO" id="GO:0006012">
    <property type="term" value="P:galactose metabolic process"/>
    <property type="evidence" value="ECO:0007669"/>
    <property type="project" value="InterPro"/>
</dbReference>
<dbReference type="GO" id="GO:0004565">
    <property type="term" value="F:beta-galactosidase activity"/>
    <property type="evidence" value="ECO:0007669"/>
    <property type="project" value="UniProtKB-EC"/>
</dbReference>
<evidence type="ECO:0000256" key="7">
    <source>
        <dbReference type="PIRSR" id="PIRSR001084-2"/>
    </source>
</evidence>
<dbReference type="CDD" id="cd03143">
    <property type="entry name" value="A4_beta-galactosidase_middle_domain"/>
    <property type="match status" value="1"/>
</dbReference>
<dbReference type="Pfam" id="PF02449">
    <property type="entry name" value="Glyco_hydro_42"/>
    <property type="match status" value="1"/>
</dbReference>
<dbReference type="Proteomes" id="UP000617426">
    <property type="component" value="Unassembled WGS sequence"/>
</dbReference>